<sequence length="296" mass="33069">MAPQLAPNRLVHLKGSLLPASCQIYPTITSESSFAWAAVSTYVSAVNTRTSSVVSTPQETNALAYCTVQEIILTKQRHPLATYLTPPGHSCRGAIRGVDVDFTDADLQRMLRTPRNPTVLGTRRIKNTTTVVILFDGLKVPNYVYCRPIMYRCTLYKRQIDTCRNCGRVGHRQDVCPHPTDKVCDQCSHGPPGLDHVCSEPKCALYGGAHVTGDRTYRSRYQVLYLVRRRRQRHRRGNKSRSSPLLQASCLQHTPSIDLQGSFNPKTRPHQAAHGPRTPPSPLRSTRSPVKVRPAH</sequence>
<proteinExistence type="predicted"/>
<protein>
    <submittedName>
        <fullName evidence="1">Uncharacterized protein</fullName>
    </submittedName>
</protein>
<evidence type="ECO:0000313" key="1">
    <source>
        <dbReference type="EMBL" id="KAH7979292.1"/>
    </source>
</evidence>
<gene>
    <name evidence="1" type="ORF">HPB49_008970</name>
</gene>
<name>A0ACB8DXN7_DERSI</name>
<reference evidence="1" key="1">
    <citation type="submission" date="2020-05" db="EMBL/GenBank/DDBJ databases">
        <title>Large-scale comparative analyses of tick genomes elucidate their genetic diversity and vector capacities.</title>
        <authorList>
            <person name="Jia N."/>
            <person name="Wang J."/>
            <person name="Shi W."/>
            <person name="Du L."/>
            <person name="Sun Y."/>
            <person name="Zhan W."/>
            <person name="Jiang J."/>
            <person name="Wang Q."/>
            <person name="Zhang B."/>
            <person name="Ji P."/>
            <person name="Sakyi L.B."/>
            <person name="Cui X."/>
            <person name="Yuan T."/>
            <person name="Jiang B."/>
            <person name="Yang W."/>
            <person name="Lam T.T.-Y."/>
            <person name="Chang Q."/>
            <person name="Ding S."/>
            <person name="Wang X."/>
            <person name="Zhu J."/>
            <person name="Ruan X."/>
            <person name="Zhao L."/>
            <person name="Wei J."/>
            <person name="Que T."/>
            <person name="Du C."/>
            <person name="Cheng J."/>
            <person name="Dai P."/>
            <person name="Han X."/>
            <person name="Huang E."/>
            <person name="Gao Y."/>
            <person name="Liu J."/>
            <person name="Shao H."/>
            <person name="Ye R."/>
            <person name="Li L."/>
            <person name="Wei W."/>
            <person name="Wang X."/>
            <person name="Wang C."/>
            <person name="Yang T."/>
            <person name="Huo Q."/>
            <person name="Li W."/>
            <person name="Guo W."/>
            <person name="Chen H."/>
            <person name="Zhou L."/>
            <person name="Ni X."/>
            <person name="Tian J."/>
            <person name="Zhou Y."/>
            <person name="Sheng Y."/>
            <person name="Liu T."/>
            <person name="Pan Y."/>
            <person name="Xia L."/>
            <person name="Li J."/>
            <person name="Zhao F."/>
            <person name="Cao W."/>
        </authorList>
    </citation>
    <scope>NUCLEOTIDE SEQUENCE</scope>
    <source>
        <strain evidence="1">Dsil-2018</strain>
    </source>
</reference>
<organism evidence="1 2">
    <name type="scientific">Dermacentor silvarum</name>
    <name type="common">Tick</name>
    <dbReference type="NCBI Taxonomy" id="543639"/>
    <lineage>
        <taxon>Eukaryota</taxon>
        <taxon>Metazoa</taxon>
        <taxon>Ecdysozoa</taxon>
        <taxon>Arthropoda</taxon>
        <taxon>Chelicerata</taxon>
        <taxon>Arachnida</taxon>
        <taxon>Acari</taxon>
        <taxon>Parasitiformes</taxon>
        <taxon>Ixodida</taxon>
        <taxon>Ixodoidea</taxon>
        <taxon>Ixodidae</taxon>
        <taxon>Rhipicephalinae</taxon>
        <taxon>Dermacentor</taxon>
    </lineage>
</organism>
<comment type="caution">
    <text evidence="1">The sequence shown here is derived from an EMBL/GenBank/DDBJ whole genome shotgun (WGS) entry which is preliminary data.</text>
</comment>
<keyword evidence="2" id="KW-1185">Reference proteome</keyword>
<dbReference type="EMBL" id="CM023470">
    <property type="protein sequence ID" value="KAH7979292.1"/>
    <property type="molecule type" value="Genomic_DNA"/>
</dbReference>
<accession>A0ACB8DXN7</accession>
<evidence type="ECO:0000313" key="2">
    <source>
        <dbReference type="Proteomes" id="UP000821865"/>
    </source>
</evidence>
<dbReference type="Proteomes" id="UP000821865">
    <property type="component" value="Chromosome 1"/>
</dbReference>